<feature type="active site" description="Proton donor" evidence="6">
    <location>
        <position position="48"/>
    </location>
</feature>
<organism evidence="8 9">
    <name type="scientific">Dethiosulfovibrio peptidovorans DSM 11002</name>
    <dbReference type="NCBI Taxonomy" id="469381"/>
    <lineage>
        <taxon>Bacteria</taxon>
        <taxon>Thermotogati</taxon>
        <taxon>Synergistota</taxon>
        <taxon>Synergistia</taxon>
        <taxon>Synergistales</taxon>
        <taxon>Dethiosulfovibrionaceae</taxon>
        <taxon>Dethiosulfovibrio</taxon>
    </lineage>
</organism>
<dbReference type="AlphaFoldDB" id="D2Z4J3"/>
<evidence type="ECO:0000256" key="6">
    <source>
        <dbReference type="PIRSR" id="PIRSR005054-50"/>
    </source>
</evidence>
<dbReference type="InterPro" id="IPR010156">
    <property type="entry name" value="CRISPR-assoc_prot_Cas6"/>
</dbReference>
<dbReference type="PaxDb" id="469381-Dpep_0492"/>
<dbReference type="EMBL" id="ABTR02000001">
    <property type="protein sequence ID" value="EFC90522.1"/>
    <property type="molecule type" value="Genomic_DNA"/>
</dbReference>
<feature type="active site" description="Proton acceptor" evidence="6">
    <location>
        <position position="30"/>
    </location>
</feature>
<dbReference type="Gene3D" id="3.30.70.1890">
    <property type="match status" value="1"/>
</dbReference>
<reference evidence="8 9" key="1">
    <citation type="journal article" date="2010" name="Stand. Genomic Sci.">
        <title>Permanent draft genome sequence of Dethiosulfovibrio peptidovorans type strain (SEBR 4207).</title>
        <authorList>
            <person name="Labutti K."/>
            <person name="Mayilraj S."/>
            <person name="Clum A."/>
            <person name="Lucas S."/>
            <person name="Glavina Del Rio T."/>
            <person name="Nolan M."/>
            <person name="Tice H."/>
            <person name="Cheng J.F."/>
            <person name="Pitluck S."/>
            <person name="Liolios K."/>
            <person name="Ivanova N."/>
            <person name="Mavromatis K."/>
            <person name="Mikhailova N."/>
            <person name="Pati A."/>
            <person name="Goodwin L."/>
            <person name="Chen A."/>
            <person name="Palaniappan K."/>
            <person name="Land M."/>
            <person name="Hauser L."/>
            <person name="Chang Y.J."/>
            <person name="Jeffries C.D."/>
            <person name="Rohde M."/>
            <person name="Spring S."/>
            <person name="Goker M."/>
            <person name="Woyke T."/>
            <person name="Bristow J."/>
            <person name="Eisen J.A."/>
            <person name="Markowitz V."/>
            <person name="Hugenholtz P."/>
            <person name="Kyrpides N.C."/>
            <person name="Klenk H.P."/>
            <person name="Lapidus A."/>
        </authorList>
    </citation>
    <scope>NUCLEOTIDE SEQUENCE [LARGE SCALE GENOMIC DNA]</scope>
    <source>
        <strain evidence="8 9">DSM 11002</strain>
    </source>
</reference>
<dbReference type="CDD" id="cd21140">
    <property type="entry name" value="Cas6_I-like"/>
    <property type="match status" value="1"/>
</dbReference>
<dbReference type="InterPro" id="IPR049435">
    <property type="entry name" value="Cas_Cas6_C"/>
</dbReference>
<comment type="function">
    <text evidence="4">CRISPR (clustered regularly interspaced short palindromic repeat), is an adaptive immune system that provides protection against mobile genetic elements (viruses, transposable elements and conjugative plasmids). CRISPR clusters contain sequences complementary to antecedent mobile elements and target invading nucleic acids. CRISPR clusters are transcribed and processed into CRISPR RNA (crRNA).</text>
</comment>
<evidence type="ECO:0000259" key="7">
    <source>
        <dbReference type="Pfam" id="PF01881"/>
    </source>
</evidence>
<dbReference type="GO" id="GO:0016788">
    <property type="term" value="F:hydrolase activity, acting on ester bonds"/>
    <property type="evidence" value="ECO:0007669"/>
    <property type="project" value="InterPro"/>
</dbReference>
<evidence type="ECO:0000256" key="5">
    <source>
        <dbReference type="PIRSR" id="PIRSR005054-1"/>
    </source>
</evidence>
<gene>
    <name evidence="8" type="ORF">Dpep_0492</name>
</gene>
<dbReference type="Proteomes" id="UP000006427">
    <property type="component" value="Unassembled WGS sequence"/>
</dbReference>
<keyword evidence="2" id="KW-0694">RNA-binding</keyword>
<evidence type="ECO:0000256" key="1">
    <source>
        <dbReference type="ARBA" id="ARBA00005937"/>
    </source>
</evidence>
<dbReference type="Pfam" id="PF01881">
    <property type="entry name" value="Cas_Cas6_C"/>
    <property type="match status" value="1"/>
</dbReference>
<protein>
    <recommendedName>
        <fullName evidence="4">CRISPR-associated endoribonuclease</fullName>
    </recommendedName>
</protein>
<dbReference type="PANTHER" id="PTHR36984">
    <property type="entry name" value="CRISPR-ASSOCIATED ENDORIBONUCLEASE CAS6 1"/>
    <property type="match status" value="1"/>
</dbReference>
<dbReference type="RefSeq" id="WP_005659298.1">
    <property type="nucleotide sequence ID" value="NZ_ABTR02000001.1"/>
</dbReference>
<proteinExistence type="inferred from homology"/>
<dbReference type="STRING" id="469381.Dpep_0492"/>
<comment type="caution">
    <text evidence="8">The sequence shown here is derived from an EMBL/GenBank/DDBJ whole genome shotgun (WGS) entry which is preliminary data.</text>
</comment>
<dbReference type="GO" id="GO:0003723">
    <property type="term" value="F:RNA binding"/>
    <property type="evidence" value="ECO:0007669"/>
    <property type="project" value="UniProtKB-KW"/>
</dbReference>
<name>D2Z4J3_9BACT</name>
<dbReference type="InterPro" id="IPR045747">
    <property type="entry name" value="CRISPR-assoc_prot_Cas6_N_sf"/>
</dbReference>
<evidence type="ECO:0000313" key="9">
    <source>
        <dbReference type="Proteomes" id="UP000006427"/>
    </source>
</evidence>
<evidence type="ECO:0000256" key="4">
    <source>
        <dbReference type="PIRNR" id="PIRNR005054"/>
    </source>
</evidence>
<sequence>MRLDLHLVPKRGKTIKLPKENLYMVQAMLYGLFEKSFAEALHDVGFKHDKRRFKLFAFSWPKGQGRPRLDGGYISFTAPLTVVVTSPMNRILEQISGGALCGGDLRLGQNELECSDVKVHRPKVEGNSLKIKALSPITCYTTDPAEEGKKGYVRYHRPDEDEFVRQIDGNLRKKFSLMYPSKEIPADPIGLTPLEDPRKQVGLFRPKDTVPIVGYWGRYRLEGPQELLQLAVDAGIGAKNPGGWGCLEVPER</sequence>
<evidence type="ECO:0000313" key="8">
    <source>
        <dbReference type="EMBL" id="EFC90522.1"/>
    </source>
</evidence>
<dbReference type="GO" id="GO:0051607">
    <property type="term" value="P:defense response to virus"/>
    <property type="evidence" value="ECO:0007669"/>
    <property type="project" value="UniProtKB-KW"/>
</dbReference>
<dbReference type="PIRSF" id="PIRSF005054">
    <property type="entry name" value="PF1131"/>
    <property type="match status" value="1"/>
</dbReference>
<evidence type="ECO:0000256" key="2">
    <source>
        <dbReference type="ARBA" id="ARBA00022884"/>
    </source>
</evidence>
<dbReference type="eggNOG" id="COG1583">
    <property type="taxonomic scope" value="Bacteria"/>
</dbReference>
<accession>D2Z4J3</accession>
<keyword evidence="9" id="KW-1185">Reference proteome</keyword>
<evidence type="ECO:0000256" key="3">
    <source>
        <dbReference type="ARBA" id="ARBA00023118"/>
    </source>
</evidence>
<dbReference type="PANTHER" id="PTHR36984:SF1">
    <property type="entry name" value="CRISPR-ASSOCIATED ENDORIBONUCLEASE CAS6 1"/>
    <property type="match status" value="1"/>
</dbReference>
<feature type="site" description="Transition state stabilizer" evidence="5">
    <location>
        <position position="54"/>
    </location>
</feature>
<comment type="similarity">
    <text evidence="1 4">Belongs to the CRISPR-associated protein Cas6/Cse3/CasE family.</text>
</comment>
<dbReference type="NCBIfam" id="TIGR01877">
    <property type="entry name" value="cas_cas6"/>
    <property type="match status" value="1"/>
</dbReference>
<dbReference type="Gene3D" id="3.30.70.1900">
    <property type="match status" value="1"/>
</dbReference>
<keyword evidence="3" id="KW-0051">Antiviral defense</keyword>
<feature type="domain" description="CRISPR associated protein Cas6 C-terminal" evidence="7">
    <location>
        <begin position="123"/>
        <end position="249"/>
    </location>
</feature>